<evidence type="ECO:0000313" key="4">
    <source>
        <dbReference type="EMBL" id="QGQ22051.1"/>
    </source>
</evidence>
<evidence type="ECO:0000313" key="5">
    <source>
        <dbReference type="Proteomes" id="UP000427281"/>
    </source>
</evidence>
<reference evidence="4 5" key="1">
    <citation type="submission" date="2019-09" db="EMBL/GenBank/DDBJ databases">
        <title>Gimesia benthica sp. nov., a novel bacterium isolated from deep-sea water of the Northwest Indian Ocean.</title>
        <authorList>
            <person name="Dai X."/>
        </authorList>
    </citation>
    <scope>NUCLEOTIDE SEQUENCE [LARGE SCALE GENOMIC DNA]</scope>
    <source>
        <strain evidence="4 5">E7</strain>
    </source>
</reference>
<dbReference type="RefSeq" id="WP_155363142.1">
    <property type="nucleotide sequence ID" value="NZ_CP043930.1"/>
</dbReference>
<organism evidence="4 5">
    <name type="scientific">Gimesia benthica</name>
    <dbReference type="NCBI Taxonomy" id="2608982"/>
    <lineage>
        <taxon>Bacteria</taxon>
        <taxon>Pseudomonadati</taxon>
        <taxon>Planctomycetota</taxon>
        <taxon>Planctomycetia</taxon>
        <taxon>Planctomycetales</taxon>
        <taxon>Planctomycetaceae</taxon>
        <taxon>Gimesia</taxon>
    </lineage>
</organism>
<accession>A0A6I6AAI4</accession>
<gene>
    <name evidence="4" type="ORF">F1728_04795</name>
</gene>
<keyword evidence="5" id="KW-1185">Reference proteome</keyword>
<dbReference type="PANTHER" id="PTHR43751:SF1">
    <property type="entry name" value="SULFATASE ATSG-RELATED"/>
    <property type="match status" value="1"/>
</dbReference>
<dbReference type="KEGG" id="gim:F1728_04795"/>
<dbReference type="GO" id="GO:0016787">
    <property type="term" value="F:hydrolase activity"/>
    <property type="evidence" value="ECO:0007669"/>
    <property type="project" value="UniProtKB-KW"/>
</dbReference>
<dbReference type="EMBL" id="CP043930">
    <property type="protein sequence ID" value="QGQ22051.1"/>
    <property type="molecule type" value="Genomic_DNA"/>
</dbReference>
<feature type="domain" description="Sulfatase N-terminal" evidence="3">
    <location>
        <begin position="87"/>
        <end position="364"/>
    </location>
</feature>
<dbReference type="PROSITE" id="PS00523">
    <property type="entry name" value="SULFATASE_1"/>
    <property type="match status" value="1"/>
</dbReference>
<proteinExistence type="inferred from homology"/>
<dbReference type="InterPro" id="IPR024607">
    <property type="entry name" value="Sulfatase_CS"/>
</dbReference>
<evidence type="ECO:0000256" key="1">
    <source>
        <dbReference type="ARBA" id="ARBA00008779"/>
    </source>
</evidence>
<dbReference type="InterPro" id="IPR000917">
    <property type="entry name" value="Sulfatase_N"/>
</dbReference>
<protein>
    <submittedName>
        <fullName evidence="4">Sulfatase</fullName>
    </submittedName>
</protein>
<dbReference type="CDD" id="cd16027">
    <property type="entry name" value="SGSH"/>
    <property type="match status" value="1"/>
</dbReference>
<dbReference type="InterPro" id="IPR017850">
    <property type="entry name" value="Alkaline_phosphatase_core_sf"/>
</dbReference>
<dbReference type="Pfam" id="PF00884">
    <property type="entry name" value="Sulfatase"/>
    <property type="match status" value="1"/>
</dbReference>
<evidence type="ECO:0000256" key="2">
    <source>
        <dbReference type="ARBA" id="ARBA00022801"/>
    </source>
</evidence>
<sequence>MRELLLSCIFVSVTLTKRIGHAWNRTTVAESQKKPKAGSALYSNSSPQQMFFEKDLETMFRLCFQVVMIVVTSLLTAGDVIGQIRRPNILLAISDDQSWIHAGAYGNKNVKTPAFDRVAREGVLFTHAFCSAPSCTPSRAALLTGQDFWRLEQGANLMGTLPKKFPVYPDLLETAGYQIGYTGKGWAPGDVRAGGRTRNPAGPLFNHRQVGYVTAFGEFLKSKPKDKPFCFWFGSSDPHRPYVKGSGKQSGKNLADISVPDFLPDTPEVRSDIADYLFEIERFDRDLGLMLEMLKKEGQLENTLVVVTSDNGMPFPRAKTSLYDHGTRMPLAVRWPSKIPAGRIVVDFVNLTDLAPTFLEAAGVDIPSEMTGHSLLSMLTSKKSGDVELLRDKVVFGRERHGWNRDPNIGYPCRAIRTREYLYIRNFKPDRFPGYDIDGGPTLDYLMQHASENSVKPLHRLWFQLRPGEELYDLRQDPYQMQNLYSNPEYTKTREELRTGLETILRQGGDPRIVGNGDVFDTYRYFSRPTGNWGKLRTLEAVK</sequence>
<dbReference type="Gene3D" id="3.40.720.10">
    <property type="entry name" value="Alkaline Phosphatase, subunit A"/>
    <property type="match status" value="1"/>
</dbReference>
<dbReference type="SUPFAM" id="SSF53649">
    <property type="entry name" value="Alkaline phosphatase-like"/>
    <property type="match status" value="1"/>
</dbReference>
<comment type="similarity">
    <text evidence="1">Belongs to the sulfatase family.</text>
</comment>
<name>A0A6I6AAI4_9PLAN</name>
<dbReference type="AlphaFoldDB" id="A0A6I6AAI4"/>
<dbReference type="Proteomes" id="UP000427281">
    <property type="component" value="Chromosome"/>
</dbReference>
<dbReference type="InterPro" id="IPR052701">
    <property type="entry name" value="GAG_Ulvan_Degrading_Sulfatases"/>
</dbReference>
<dbReference type="PANTHER" id="PTHR43751">
    <property type="entry name" value="SULFATASE"/>
    <property type="match status" value="1"/>
</dbReference>
<keyword evidence="2" id="KW-0378">Hydrolase</keyword>
<evidence type="ECO:0000259" key="3">
    <source>
        <dbReference type="Pfam" id="PF00884"/>
    </source>
</evidence>